<dbReference type="EMBL" id="WUMU01000001">
    <property type="protein sequence ID" value="MXN16262.1"/>
    <property type="molecule type" value="Genomic_DNA"/>
</dbReference>
<dbReference type="AlphaFoldDB" id="A0A6L7FXW5"/>
<feature type="domain" description="Cupin type-2" evidence="1">
    <location>
        <begin position="76"/>
        <end position="129"/>
    </location>
</feature>
<accession>A0A6L7FXW5</accession>
<dbReference type="SUPFAM" id="SSF51182">
    <property type="entry name" value="RmlC-like cupins"/>
    <property type="match status" value="1"/>
</dbReference>
<dbReference type="Gene3D" id="2.60.120.10">
    <property type="entry name" value="Jelly Rolls"/>
    <property type="match status" value="2"/>
</dbReference>
<dbReference type="Pfam" id="PF07883">
    <property type="entry name" value="Cupin_2"/>
    <property type="match status" value="2"/>
</dbReference>
<feature type="domain" description="Cupin type-2" evidence="1">
    <location>
        <begin position="237"/>
        <end position="292"/>
    </location>
</feature>
<evidence type="ECO:0000259" key="1">
    <source>
        <dbReference type="Pfam" id="PF07883"/>
    </source>
</evidence>
<dbReference type="InterPro" id="IPR053146">
    <property type="entry name" value="QDO-like"/>
</dbReference>
<dbReference type="InterPro" id="IPR011051">
    <property type="entry name" value="RmlC_Cupin_sf"/>
</dbReference>
<evidence type="ECO:0000313" key="3">
    <source>
        <dbReference type="Proteomes" id="UP000477911"/>
    </source>
</evidence>
<comment type="caution">
    <text evidence="2">The sequence shown here is derived from an EMBL/GenBank/DDBJ whole genome shotgun (WGS) entry which is preliminary data.</text>
</comment>
<dbReference type="PANTHER" id="PTHR36440:SF1">
    <property type="entry name" value="PUTATIVE (AFU_ORTHOLOGUE AFUA_8G07350)-RELATED"/>
    <property type="match status" value="1"/>
</dbReference>
<dbReference type="PANTHER" id="PTHR36440">
    <property type="entry name" value="PUTATIVE (AFU_ORTHOLOGUE AFUA_8G07350)-RELATED"/>
    <property type="match status" value="1"/>
</dbReference>
<reference evidence="2 3" key="1">
    <citation type="submission" date="2019-12" db="EMBL/GenBank/DDBJ databases">
        <authorList>
            <person name="Li M."/>
        </authorList>
    </citation>
    <scope>NUCLEOTIDE SEQUENCE [LARGE SCALE GENOMIC DNA]</scope>
    <source>
        <strain evidence="2 3">GBMRC 2024</strain>
    </source>
</reference>
<sequence>MTAPRLDRGQRPDGADFPDCKRTFMEFNVLPGARAPYGIRNGAGPRRAVAGMVASTYVSGAESEGAYTLHMLTGAKGSGLPLLSHSEAHVTLYVLDGALELVLDGQRYRMGRGDSALVPAGTAYGFVMTRARTVLMAYATATALDSLLAGAPYDGFIPAEDDATGPADLLKGDFPGTTVLGALPEGTDFAEALTTLPETSVPYVLEAGMGERLLVADQLFTFVAGNRQTGDQYLSVMTQGPQGDMIPPHKHLLHDELFFCLDGAMRLKAGDELIELAPGDFCFVPRGTPHAYQFLRPFTNMIGWLQPGIFEPFFHTLGDPTELTRYPQTPAPFRFDRVIAKLDELDIVPLGRPPEAGA</sequence>
<gene>
    <name evidence="2" type="ORF">GR170_00315</name>
</gene>
<evidence type="ECO:0000313" key="2">
    <source>
        <dbReference type="EMBL" id="MXN16262.1"/>
    </source>
</evidence>
<organism evidence="2 3">
    <name type="scientific">Pseudooceanicola albus</name>
    <dbReference type="NCBI Taxonomy" id="2692189"/>
    <lineage>
        <taxon>Bacteria</taxon>
        <taxon>Pseudomonadati</taxon>
        <taxon>Pseudomonadota</taxon>
        <taxon>Alphaproteobacteria</taxon>
        <taxon>Rhodobacterales</taxon>
        <taxon>Paracoccaceae</taxon>
        <taxon>Pseudooceanicola</taxon>
    </lineage>
</organism>
<name>A0A6L7FXW5_9RHOB</name>
<dbReference type="InterPro" id="IPR014710">
    <property type="entry name" value="RmlC-like_jellyroll"/>
</dbReference>
<dbReference type="Proteomes" id="UP000477911">
    <property type="component" value="Unassembled WGS sequence"/>
</dbReference>
<protein>
    <submittedName>
        <fullName evidence="2">Cupin domain-containing protein</fullName>
    </submittedName>
</protein>
<proteinExistence type="predicted"/>
<dbReference type="InterPro" id="IPR013096">
    <property type="entry name" value="Cupin_2"/>
</dbReference>
<keyword evidence="3" id="KW-1185">Reference proteome</keyword>
<dbReference type="CDD" id="cd02215">
    <property type="entry name" value="cupin_QDO_N_C"/>
    <property type="match status" value="1"/>
</dbReference>